<dbReference type="OrthoDB" id="10251089at2759"/>
<dbReference type="Proteomes" id="UP000504637">
    <property type="component" value="Unplaced"/>
</dbReference>
<dbReference type="PROSITE" id="PS50249">
    <property type="entry name" value="MPN"/>
    <property type="match status" value="1"/>
</dbReference>
<comment type="subcellular location">
    <subcellularLocation>
        <location evidence="2">Cytoplasm</location>
        <location evidence="2">Perinuclear region</location>
    </subcellularLocation>
    <subcellularLocation>
        <location evidence="1">Nucleus membrane</location>
        <topology evidence="1">Peripheral membrane protein</topology>
        <orientation evidence="1">Cytoplasmic side</orientation>
    </subcellularLocation>
</comment>
<dbReference type="GO" id="GO:0048471">
    <property type="term" value="C:perinuclear region of cytoplasm"/>
    <property type="evidence" value="ECO:0007669"/>
    <property type="project" value="UniProtKB-SubCell"/>
</dbReference>
<reference evidence="11" key="1">
    <citation type="submission" date="2020-01" db="EMBL/GenBank/DDBJ databases">
        <authorList>
            <consortium name="DOE Joint Genome Institute"/>
            <person name="Haridas S."/>
            <person name="Albert R."/>
            <person name="Binder M."/>
            <person name="Bloem J."/>
            <person name="Labutti K."/>
            <person name="Salamov A."/>
            <person name="Andreopoulos B."/>
            <person name="Baker S.E."/>
            <person name="Barry K."/>
            <person name="Bills G."/>
            <person name="Bluhm B.H."/>
            <person name="Cannon C."/>
            <person name="Castanera R."/>
            <person name="Culley D.E."/>
            <person name="Daum C."/>
            <person name="Ezra D."/>
            <person name="Gonzalez J.B."/>
            <person name="Henrissat B."/>
            <person name="Kuo A."/>
            <person name="Liang C."/>
            <person name="Lipzen A."/>
            <person name="Lutzoni F."/>
            <person name="Magnuson J."/>
            <person name="Mondo S."/>
            <person name="Nolan M."/>
            <person name="Ohm R."/>
            <person name="Pangilinan J."/>
            <person name="Park H.-J."/>
            <person name="Ramirez L."/>
            <person name="Alfaro M."/>
            <person name="Sun H."/>
            <person name="Tritt A."/>
            <person name="Yoshinaga Y."/>
            <person name="Zwiers L.-H."/>
            <person name="Turgeon B.G."/>
            <person name="Goodwin S.B."/>
            <person name="Spatafora J.W."/>
            <person name="Crous P.W."/>
            <person name="Grigoriev I.V."/>
        </authorList>
    </citation>
    <scope>NUCLEOTIDE SEQUENCE</scope>
    <source>
        <strain evidence="11">CBS 342.82</strain>
    </source>
</reference>
<dbReference type="Gene3D" id="3.40.140.10">
    <property type="entry name" value="Cytidine Deaminase, domain 2"/>
    <property type="match status" value="1"/>
</dbReference>
<dbReference type="Pfam" id="PF05020">
    <property type="entry name" value="zf-NPL4"/>
    <property type="match status" value="1"/>
</dbReference>
<dbReference type="GO" id="GO:0006511">
    <property type="term" value="P:ubiquitin-dependent protein catabolic process"/>
    <property type="evidence" value="ECO:0007669"/>
    <property type="project" value="InterPro"/>
</dbReference>
<accession>A0A6J3LPX0</accession>
<dbReference type="GeneID" id="54363885"/>
<evidence type="ECO:0000256" key="8">
    <source>
        <dbReference type="SAM" id="MobiDB-lite"/>
    </source>
</evidence>
<evidence type="ECO:0000256" key="6">
    <source>
        <dbReference type="ARBA" id="ARBA00023010"/>
    </source>
</evidence>
<feature type="domain" description="MPN" evidence="9">
    <location>
        <begin position="258"/>
        <end position="395"/>
    </location>
</feature>
<evidence type="ECO:0000256" key="7">
    <source>
        <dbReference type="ARBA" id="ARBA00024703"/>
    </source>
</evidence>
<dbReference type="PANTHER" id="PTHR12710">
    <property type="entry name" value="NUCLEAR PROTEIN LOCALIZATION 4"/>
    <property type="match status" value="1"/>
</dbReference>
<dbReference type="InterPro" id="IPR037518">
    <property type="entry name" value="MPN"/>
</dbReference>
<keyword evidence="6" id="KW-0811">Translocation</keyword>
<organism evidence="11">
    <name type="scientific">Dissoconium aciculare CBS 342.82</name>
    <dbReference type="NCBI Taxonomy" id="1314786"/>
    <lineage>
        <taxon>Eukaryota</taxon>
        <taxon>Fungi</taxon>
        <taxon>Dikarya</taxon>
        <taxon>Ascomycota</taxon>
        <taxon>Pezizomycotina</taxon>
        <taxon>Dothideomycetes</taxon>
        <taxon>Dothideomycetidae</taxon>
        <taxon>Mycosphaerellales</taxon>
        <taxon>Dissoconiaceae</taxon>
        <taxon>Dissoconium</taxon>
    </lineage>
</organism>
<dbReference type="AlphaFoldDB" id="A0A6J3LPX0"/>
<dbReference type="GO" id="GO:0051028">
    <property type="term" value="P:mRNA transport"/>
    <property type="evidence" value="ECO:0007669"/>
    <property type="project" value="UniProtKB-KW"/>
</dbReference>
<proteinExistence type="inferred from homology"/>
<evidence type="ECO:0000256" key="4">
    <source>
        <dbReference type="ARBA" id="ARBA00019709"/>
    </source>
</evidence>
<evidence type="ECO:0000313" key="11">
    <source>
        <dbReference type="RefSeq" id="XP_033455007.1"/>
    </source>
</evidence>
<evidence type="ECO:0000256" key="1">
    <source>
        <dbReference type="ARBA" id="ARBA00004335"/>
    </source>
</evidence>
<feature type="region of interest" description="Disordered" evidence="8">
    <location>
        <begin position="94"/>
        <end position="113"/>
    </location>
</feature>
<dbReference type="PIRSF" id="PIRSF010052">
    <property type="entry name" value="Polyub_prc_Npl4"/>
    <property type="match status" value="1"/>
</dbReference>
<name>A0A6J3LPX0_9PEZI</name>
<dbReference type="Gene3D" id="3.10.20.90">
    <property type="entry name" value="Phosphatidylinositol 3-kinase Catalytic Subunit, Chain A, domain 1"/>
    <property type="match status" value="1"/>
</dbReference>
<keyword evidence="6" id="KW-0653">Protein transport</keyword>
<dbReference type="RefSeq" id="XP_033455007.1">
    <property type="nucleotide sequence ID" value="XM_033606085.1"/>
</dbReference>
<dbReference type="GO" id="GO:0015031">
    <property type="term" value="P:protein transport"/>
    <property type="evidence" value="ECO:0007669"/>
    <property type="project" value="UniProtKB-KW"/>
</dbReference>
<dbReference type="GO" id="GO:0031625">
    <property type="term" value="F:ubiquitin protein ligase binding"/>
    <property type="evidence" value="ECO:0007669"/>
    <property type="project" value="TreeGrafter"/>
</dbReference>
<evidence type="ECO:0000256" key="3">
    <source>
        <dbReference type="ARBA" id="ARBA00011025"/>
    </source>
</evidence>
<evidence type="ECO:0000256" key="5">
    <source>
        <dbReference type="ARBA" id="ARBA00022816"/>
    </source>
</evidence>
<keyword evidence="10" id="KW-1185">Reference proteome</keyword>
<feature type="compositionally biased region" description="Basic and acidic residues" evidence="8">
    <location>
        <begin position="97"/>
        <end position="107"/>
    </location>
</feature>
<dbReference type="Pfam" id="PF05021">
    <property type="entry name" value="NPL4"/>
    <property type="match status" value="1"/>
</dbReference>
<comment type="function">
    <text evidence="7">Involved in the import of nuclear-targeted proteins into the nucleus and the export of poly(A) RNA out of the nucleus. Has a role in the endoplasmic reticulum-associated degradation (ERAD) pathway.</text>
</comment>
<dbReference type="PANTHER" id="PTHR12710:SF0">
    <property type="entry name" value="NUCLEAR PROTEIN LOCALIZATION PROTEIN 4 HOMOLOG"/>
    <property type="match status" value="1"/>
</dbReference>
<keyword evidence="5" id="KW-0509">mRNA transport</keyword>
<reference evidence="11" key="3">
    <citation type="submission" date="2025-08" db="UniProtKB">
        <authorList>
            <consortium name="RefSeq"/>
        </authorList>
    </citation>
    <scope>IDENTIFICATION</scope>
    <source>
        <strain evidence="11">CBS 342.82</strain>
    </source>
</reference>
<comment type="similarity">
    <text evidence="3">Belongs to the NPL4 family.</text>
</comment>
<evidence type="ECO:0000256" key="2">
    <source>
        <dbReference type="ARBA" id="ARBA00004556"/>
    </source>
</evidence>
<gene>
    <name evidence="11" type="ORF">K489DRAFT_385364</name>
</gene>
<evidence type="ECO:0000259" key="9">
    <source>
        <dbReference type="PROSITE" id="PS50249"/>
    </source>
</evidence>
<sequence>MILRFQSRNGQFRLTLDADAEVAATLPAVLEHLPKDTISSSVTISPKPHGAESRPIEALQGITFARLGLKHGTQIFLDYKEGSAADTQSVSIAPSESARRLNGRDVAPEDDASSVAIPSVQARALIKNPWDSVKQSELDDRLDKLDGKITRRKDEKMCRHGPKGMCDYCMPLEPYNKEYLEEKKVKHLSYHSYLRKINHGKNKYQSGTSYMPPLSEPYFRVNPECPSGHPPFPAQICSKCQPSSITLQQQEYRMVDHVEFAHSEIVNKFLNFWRQSGTQRIGFLYGHYEAYEEVPLGTKAVVEAIYEPPQVNELDGVTLSPWTNEASVEELSSMCGLQRVGVIFTDLIRTDDPEKPAVCRRHVDSYFLSSLEIIFASQYQAKYPRPSKWSETGQFGSNFVTCVVSGDETNQITISAYQASNAAVEMVRADIIEASAEPSVVMVQDEDENLAIGRRRYIPEVFYSKINEYGHKVQVNAKPSFPAEYLLVTLTHGFPNESHQKFVKNDFAIENRDALGELQEPRDLQKQLKAGANRVALETSQGVLSVSDFHLLTFIHGLNILSVEETRLLCNVATSHDASLGGTLMQTPGWATLETILQQM</sequence>
<evidence type="ECO:0000313" key="10">
    <source>
        <dbReference type="Proteomes" id="UP000504637"/>
    </source>
</evidence>
<dbReference type="GO" id="GO:0031965">
    <property type="term" value="C:nuclear membrane"/>
    <property type="evidence" value="ECO:0007669"/>
    <property type="project" value="UniProtKB-SubCell"/>
</dbReference>
<dbReference type="InterPro" id="IPR007717">
    <property type="entry name" value="NPL4_C"/>
</dbReference>
<dbReference type="GO" id="GO:0043130">
    <property type="term" value="F:ubiquitin binding"/>
    <property type="evidence" value="ECO:0007669"/>
    <property type="project" value="TreeGrafter"/>
</dbReference>
<dbReference type="InterPro" id="IPR007716">
    <property type="entry name" value="NPL4_Zn-bd_put"/>
</dbReference>
<reference evidence="11" key="2">
    <citation type="submission" date="2020-04" db="EMBL/GenBank/DDBJ databases">
        <authorList>
            <consortium name="NCBI Genome Project"/>
        </authorList>
    </citation>
    <scope>NUCLEOTIDE SEQUENCE</scope>
    <source>
        <strain evidence="11">CBS 342.82</strain>
    </source>
</reference>
<protein>
    <recommendedName>
        <fullName evidence="4">Nuclear protein localization protein 4</fullName>
    </recommendedName>
</protein>
<dbReference type="CDD" id="cd08061">
    <property type="entry name" value="MPN_NPL4"/>
    <property type="match status" value="1"/>
</dbReference>
<dbReference type="InterPro" id="IPR016563">
    <property type="entry name" value="Npl4"/>
</dbReference>
<keyword evidence="5" id="KW-0813">Transport</keyword>